<evidence type="ECO:0000313" key="2">
    <source>
        <dbReference type="Proteomes" id="UP000275137"/>
    </source>
</evidence>
<keyword evidence="2" id="KW-1185">Reference proteome</keyword>
<evidence type="ECO:0000313" key="1">
    <source>
        <dbReference type="EMBL" id="ROH84134.1"/>
    </source>
</evidence>
<dbReference type="SFLD" id="SFLDG01132">
    <property type="entry name" value="C1.5.3:_5'-Nucleotidase_Like"/>
    <property type="match status" value="1"/>
</dbReference>
<dbReference type="InterPro" id="IPR052791">
    <property type="entry name" value="SSM1_domain"/>
</dbReference>
<dbReference type="GO" id="GO:0009166">
    <property type="term" value="P:nucleotide catabolic process"/>
    <property type="evidence" value="ECO:0007669"/>
    <property type="project" value="TreeGrafter"/>
</dbReference>
<dbReference type="EMBL" id="RJVP01000008">
    <property type="protein sequence ID" value="ROH84134.1"/>
    <property type="molecule type" value="Genomic_DNA"/>
</dbReference>
<sequence length="209" mass="24395">MTRTWIFDLDDTLHDASAHIFPVMNQAMTQYIMDHLELNEEDAHALRRHYWRIYGATMRGLTRHHGIKPAHFLHVTHQFPDLEQMVIRSQRLRHCIQRLPGRKVVFTNAPMRYALRVLKLMGIDGLFDQVCSVESTRFHPKPSLRGFSAVLRRIKARPADCVMMEDNAQALMTAKRLGMKTVLISRRLCKPSFVDARLRSVLKLNRIKL</sequence>
<dbReference type="GO" id="GO:0008252">
    <property type="term" value="F:nucleotidase activity"/>
    <property type="evidence" value="ECO:0007669"/>
    <property type="project" value="TreeGrafter"/>
</dbReference>
<dbReference type="Pfam" id="PF13419">
    <property type="entry name" value="HAD_2"/>
    <property type="match status" value="1"/>
</dbReference>
<dbReference type="NCBIfam" id="TIGR01993">
    <property type="entry name" value="Pyr-5-nucltdase"/>
    <property type="match status" value="1"/>
</dbReference>
<dbReference type="SFLD" id="SFLDG01129">
    <property type="entry name" value="C1.5:_HAD__Beta-PGM__Phosphata"/>
    <property type="match status" value="1"/>
</dbReference>
<dbReference type="SFLD" id="SFLDS00003">
    <property type="entry name" value="Haloacid_Dehalogenase"/>
    <property type="match status" value="1"/>
</dbReference>
<dbReference type="InterPro" id="IPR010237">
    <property type="entry name" value="Pyr-5-nucltdase"/>
</dbReference>
<dbReference type="AlphaFoldDB" id="A0A3N0UV80"/>
<reference evidence="1 2" key="1">
    <citation type="submission" date="2018-10" db="EMBL/GenBank/DDBJ databases">
        <authorList>
            <person name="Chen W.-M."/>
        </authorList>
    </citation>
    <scope>NUCLEOTIDE SEQUENCE [LARGE SCALE GENOMIC DNA]</scope>
    <source>
        <strain evidence="1 2">H-5</strain>
    </source>
</reference>
<dbReference type="Gene3D" id="1.10.150.450">
    <property type="match status" value="1"/>
</dbReference>
<dbReference type="InterPro" id="IPR041492">
    <property type="entry name" value="HAD_2"/>
</dbReference>
<dbReference type="Proteomes" id="UP000275137">
    <property type="component" value="Unassembled WGS sequence"/>
</dbReference>
<dbReference type="PANTHER" id="PTHR47438">
    <property type="entry name" value="PHOSPHATE METABOLISM PROTEIN 8-RELATED"/>
    <property type="match status" value="1"/>
</dbReference>
<dbReference type="InterPro" id="IPR036412">
    <property type="entry name" value="HAD-like_sf"/>
</dbReference>
<organism evidence="1 2">
    <name type="scientific">Pseudomethylobacillus aquaticus</name>
    <dbReference type="NCBI Taxonomy" id="2676064"/>
    <lineage>
        <taxon>Bacteria</taxon>
        <taxon>Pseudomonadati</taxon>
        <taxon>Pseudomonadota</taxon>
        <taxon>Betaproteobacteria</taxon>
        <taxon>Nitrosomonadales</taxon>
        <taxon>Methylophilaceae</taxon>
        <taxon>Pseudomethylobacillus</taxon>
    </lineage>
</organism>
<dbReference type="NCBIfam" id="TIGR01509">
    <property type="entry name" value="HAD-SF-IA-v3"/>
    <property type="match status" value="1"/>
</dbReference>
<accession>A0A3N0UV80</accession>
<comment type="caution">
    <text evidence="1">The sequence shown here is derived from an EMBL/GenBank/DDBJ whole genome shotgun (WGS) entry which is preliminary data.</text>
</comment>
<proteinExistence type="predicted"/>
<name>A0A3N0UV80_9PROT</name>
<dbReference type="SUPFAM" id="SSF56784">
    <property type="entry name" value="HAD-like"/>
    <property type="match status" value="1"/>
</dbReference>
<protein>
    <submittedName>
        <fullName evidence="1">Pyrimidine 5'-nucleotidase</fullName>
    </submittedName>
</protein>
<dbReference type="GO" id="GO:0006206">
    <property type="term" value="P:pyrimidine nucleobase metabolic process"/>
    <property type="evidence" value="ECO:0007669"/>
    <property type="project" value="TreeGrafter"/>
</dbReference>
<dbReference type="InterPro" id="IPR006439">
    <property type="entry name" value="HAD-SF_hydro_IA"/>
</dbReference>
<dbReference type="Gene3D" id="3.40.50.1000">
    <property type="entry name" value="HAD superfamily/HAD-like"/>
    <property type="match status" value="1"/>
</dbReference>
<gene>
    <name evidence="1" type="ORF">ED236_12130</name>
</gene>
<dbReference type="PANTHER" id="PTHR47438:SF1">
    <property type="entry name" value="PHOSPHATE METABOLISM PROTEIN 8-RELATED"/>
    <property type="match status" value="1"/>
</dbReference>
<dbReference type="RefSeq" id="WP_123238248.1">
    <property type="nucleotide sequence ID" value="NZ_RJVP01000008.1"/>
</dbReference>
<dbReference type="InterPro" id="IPR023214">
    <property type="entry name" value="HAD_sf"/>
</dbReference>